<organism evidence="3 4">
    <name type="scientific">Eiseniibacteriota bacterium</name>
    <dbReference type="NCBI Taxonomy" id="2212470"/>
    <lineage>
        <taxon>Bacteria</taxon>
        <taxon>Candidatus Eiseniibacteriota</taxon>
    </lineage>
</organism>
<evidence type="ECO:0000256" key="2">
    <source>
        <dbReference type="SAM" id="SignalP"/>
    </source>
</evidence>
<accession>A0A956LW39</accession>
<reference evidence="3" key="1">
    <citation type="submission" date="2020-04" db="EMBL/GenBank/DDBJ databases">
        <authorList>
            <person name="Zhang T."/>
        </authorList>
    </citation>
    <scope>NUCLEOTIDE SEQUENCE</scope>
    <source>
        <strain evidence="3">HKST-UBA01</strain>
    </source>
</reference>
<evidence type="ECO:0000256" key="1">
    <source>
        <dbReference type="SAM" id="MobiDB-lite"/>
    </source>
</evidence>
<protein>
    <recommendedName>
        <fullName evidence="5">Cytochrome c domain-containing protein</fullName>
    </recommendedName>
</protein>
<comment type="caution">
    <text evidence="3">The sequence shown here is derived from an EMBL/GenBank/DDBJ whole genome shotgun (WGS) entry which is preliminary data.</text>
</comment>
<keyword evidence="2" id="KW-0732">Signal</keyword>
<sequence length="70" mass="7171">MRTRTELGITTWLLVSTGAVAFLAGCGSDDAKHPTSAALVGCAECHSDAERLQATADPDDGPPPENTGDT</sequence>
<evidence type="ECO:0008006" key="5">
    <source>
        <dbReference type="Google" id="ProtNLM"/>
    </source>
</evidence>
<evidence type="ECO:0000313" key="3">
    <source>
        <dbReference type="EMBL" id="MCA9726428.1"/>
    </source>
</evidence>
<evidence type="ECO:0000313" key="4">
    <source>
        <dbReference type="Proteomes" id="UP000697710"/>
    </source>
</evidence>
<feature type="region of interest" description="Disordered" evidence="1">
    <location>
        <begin position="51"/>
        <end position="70"/>
    </location>
</feature>
<dbReference type="PROSITE" id="PS51257">
    <property type="entry name" value="PROKAR_LIPOPROTEIN"/>
    <property type="match status" value="1"/>
</dbReference>
<dbReference type="EMBL" id="JAGQHR010000029">
    <property type="protein sequence ID" value="MCA9726428.1"/>
    <property type="molecule type" value="Genomic_DNA"/>
</dbReference>
<name>A0A956LW39_UNCEI</name>
<feature type="chain" id="PRO_5037671800" description="Cytochrome c domain-containing protein" evidence="2">
    <location>
        <begin position="22"/>
        <end position="70"/>
    </location>
</feature>
<proteinExistence type="predicted"/>
<reference evidence="3" key="2">
    <citation type="journal article" date="2021" name="Microbiome">
        <title>Successional dynamics and alternative stable states in a saline activated sludge microbial community over 9 years.</title>
        <authorList>
            <person name="Wang Y."/>
            <person name="Ye J."/>
            <person name="Ju F."/>
            <person name="Liu L."/>
            <person name="Boyd J.A."/>
            <person name="Deng Y."/>
            <person name="Parks D.H."/>
            <person name="Jiang X."/>
            <person name="Yin X."/>
            <person name="Woodcroft B.J."/>
            <person name="Tyson G.W."/>
            <person name="Hugenholtz P."/>
            <person name="Polz M.F."/>
            <person name="Zhang T."/>
        </authorList>
    </citation>
    <scope>NUCLEOTIDE SEQUENCE</scope>
    <source>
        <strain evidence="3">HKST-UBA01</strain>
    </source>
</reference>
<feature type="signal peptide" evidence="2">
    <location>
        <begin position="1"/>
        <end position="21"/>
    </location>
</feature>
<dbReference type="Proteomes" id="UP000697710">
    <property type="component" value="Unassembled WGS sequence"/>
</dbReference>
<gene>
    <name evidence="3" type="ORF">KC729_02020</name>
</gene>
<dbReference type="AlphaFoldDB" id="A0A956LW39"/>